<evidence type="ECO:0000313" key="1">
    <source>
        <dbReference type="EMBL" id="OHB06427.1"/>
    </source>
</evidence>
<proteinExistence type="predicted"/>
<evidence type="ECO:0000313" key="2">
    <source>
        <dbReference type="Proteomes" id="UP000177722"/>
    </source>
</evidence>
<reference evidence="1 2" key="1">
    <citation type="journal article" date="2016" name="Nat. Commun.">
        <title>Thousands of microbial genomes shed light on interconnected biogeochemical processes in an aquifer system.</title>
        <authorList>
            <person name="Anantharaman K."/>
            <person name="Brown C.T."/>
            <person name="Hug L.A."/>
            <person name="Sharon I."/>
            <person name="Castelle C.J."/>
            <person name="Probst A.J."/>
            <person name="Thomas B.C."/>
            <person name="Singh A."/>
            <person name="Wilkins M.J."/>
            <person name="Karaoz U."/>
            <person name="Brodie E.L."/>
            <person name="Williams K.H."/>
            <person name="Hubbard S.S."/>
            <person name="Banfield J.F."/>
        </authorList>
    </citation>
    <scope>NUCLEOTIDE SEQUENCE [LARGE SCALE GENOMIC DNA]</scope>
</reference>
<gene>
    <name evidence="1" type="ORF">A3B16_02325</name>
</gene>
<accession>A0A1G2UAB2</accession>
<comment type="caution">
    <text evidence="1">The sequence shown here is derived from an EMBL/GenBank/DDBJ whole genome shotgun (WGS) entry which is preliminary data.</text>
</comment>
<sequence>MFHKYKLNDFVGVKLYFDAAEKKIGIKLVKEKAEGVFKLSKQAQGKGAYFTAHSFLSSLSIDPKKYAGRYEPEEVNDPEFGKLFVIQLAENAKDTS</sequence>
<organism evidence="1 2">
    <name type="scientific">Candidatus Zambryskibacteria bacterium RIFCSPLOWO2_01_FULL_45_43</name>
    <dbReference type="NCBI Taxonomy" id="1802762"/>
    <lineage>
        <taxon>Bacteria</taxon>
        <taxon>Candidatus Zambryskiibacteriota</taxon>
    </lineage>
</organism>
<name>A0A1G2UAB2_9BACT</name>
<dbReference type="AlphaFoldDB" id="A0A1G2UAB2"/>
<dbReference type="EMBL" id="MHWF01000001">
    <property type="protein sequence ID" value="OHB06427.1"/>
    <property type="molecule type" value="Genomic_DNA"/>
</dbReference>
<protein>
    <submittedName>
        <fullName evidence="1">Uncharacterized protein</fullName>
    </submittedName>
</protein>
<dbReference type="Proteomes" id="UP000177722">
    <property type="component" value="Unassembled WGS sequence"/>
</dbReference>